<dbReference type="EC" id="4.1.1.112" evidence="6"/>
<comment type="cofactor">
    <cofactor evidence="13">
        <name>Mg(2+)</name>
        <dbReference type="ChEBI" id="CHEBI:18420"/>
    </cofactor>
</comment>
<comment type="function">
    <text evidence="8">Catalyzes the aldol cleavage of 4-hydroxy-4-methyl-2-oxoglutarate (HMG) into 2 molecules of pyruvate. Also contains a secondary oxaloacetate (OAA) decarboxylase activity due to the common pyruvate enolate transition state formed following C-C bond cleavage in the retro-aldol and decarboxylation reactions.</text>
</comment>
<dbReference type="SUPFAM" id="SSF89562">
    <property type="entry name" value="RraA-like"/>
    <property type="match status" value="1"/>
</dbReference>
<evidence type="ECO:0000313" key="15">
    <source>
        <dbReference type="Proteomes" id="UP000033615"/>
    </source>
</evidence>
<accession>A0A1V4D5H3</accession>
<keyword evidence="13" id="KW-0460">Magnesium</keyword>
<reference evidence="14" key="1">
    <citation type="submission" date="2016-12" db="EMBL/GenBank/DDBJ databases">
        <title>Genome sequence of Streptomyces antioxidans MUSC 164.</title>
        <authorList>
            <person name="Lee L.-H."/>
            <person name="Ser H.-L."/>
        </authorList>
    </citation>
    <scope>NUCLEOTIDE SEQUENCE [LARGE SCALE GENOMIC DNA]</scope>
    <source>
        <strain evidence="14">MUSC 164</strain>
    </source>
</reference>
<dbReference type="GO" id="GO:0047443">
    <property type="term" value="F:4-hydroxy-4-methyl-2-oxoglutarate aldolase activity"/>
    <property type="evidence" value="ECO:0007669"/>
    <property type="project" value="UniProtKB-EC"/>
</dbReference>
<dbReference type="GO" id="GO:0032259">
    <property type="term" value="P:methylation"/>
    <property type="evidence" value="ECO:0007669"/>
    <property type="project" value="UniProtKB-KW"/>
</dbReference>
<dbReference type="PANTHER" id="PTHR33254:SF4">
    <property type="entry name" value="4-HYDROXY-4-METHYL-2-OXOGLUTARATE ALDOLASE 3-RELATED"/>
    <property type="match status" value="1"/>
</dbReference>
<evidence type="ECO:0000256" key="11">
    <source>
        <dbReference type="ARBA" id="ARBA00032305"/>
    </source>
</evidence>
<dbReference type="GO" id="GO:0008948">
    <property type="term" value="F:oxaloacetate decarboxylase activity"/>
    <property type="evidence" value="ECO:0007669"/>
    <property type="project" value="UniProtKB-EC"/>
</dbReference>
<comment type="caution">
    <text evidence="14">The sequence shown here is derived from an EMBL/GenBank/DDBJ whole genome shotgun (WGS) entry which is preliminary data.</text>
</comment>
<evidence type="ECO:0000256" key="6">
    <source>
        <dbReference type="ARBA" id="ARBA00012947"/>
    </source>
</evidence>
<sequence>MFVQGNAPRPVDPEVVSALSRVQTSTLGHLRDYGFPRGLHPVRRPLGFVGTAFTVRIPHLDSTALHVAADQLREGDVLVVDQSGDTRSCFGGMVAFTAKTRGAVGALIAGSVNDVDEILDLGLPVFSAGVSARTTRILGVEGAINVPVTVGGVVINPGDVVFGDSDGVAVVGRDEALELAAVLADKEAAEPALKEKITAGGRLSDASGARALFEAGLTPGPGR</sequence>
<dbReference type="EC" id="4.1.3.17" evidence="5"/>
<dbReference type="GO" id="GO:0008168">
    <property type="term" value="F:methyltransferase activity"/>
    <property type="evidence" value="ECO:0007669"/>
    <property type="project" value="UniProtKB-KW"/>
</dbReference>
<dbReference type="RefSeq" id="WP_046089904.1">
    <property type="nucleotide sequence ID" value="NZ_LAKD02000036.1"/>
</dbReference>
<dbReference type="Pfam" id="PF03737">
    <property type="entry name" value="RraA-like"/>
    <property type="match status" value="1"/>
</dbReference>
<dbReference type="EMBL" id="LAKD02000036">
    <property type="protein sequence ID" value="OPF79646.1"/>
    <property type="molecule type" value="Genomic_DNA"/>
</dbReference>
<evidence type="ECO:0000256" key="12">
    <source>
        <dbReference type="ARBA" id="ARBA00047973"/>
    </source>
</evidence>
<dbReference type="InterPro" id="IPR005493">
    <property type="entry name" value="RraA/RraA-like"/>
</dbReference>
<comment type="catalytic activity">
    <reaction evidence="12">
        <text>oxaloacetate + H(+) = pyruvate + CO2</text>
        <dbReference type="Rhea" id="RHEA:15641"/>
        <dbReference type="ChEBI" id="CHEBI:15361"/>
        <dbReference type="ChEBI" id="CHEBI:15378"/>
        <dbReference type="ChEBI" id="CHEBI:16452"/>
        <dbReference type="ChEBI" id="CHEBI:16526"/>
        <dbReference type="EC" id="4.1.1.112"/>
    </reaction>
</comment>
<dbReference type="GO" id="GO:0046872">
    <property type="term" value="F:metal ion binding"/>
    <property type="evidence" value="ECO:0007669"/>
    <property type="project" value="UniProtKB-KW"/>
</dbReference>
<dbReference type="Proteomes" id="UP000033615">
    <property type="component" value="Unassembled WGS sequence"/>
</dbReference>
<evidence type="ECO:0000256" key="3">
    <source>
        <dbReference type="ARBA" id="ARBA00008621"/>
    </source>
</evidence>
<evidence type="ECO:0000256" key="8">
    <source>
        <dbReference type="ARBA" id="ARBA00025046"/>
    </source>
</evidence>
<evidence type="ECO:0000256" key="10">
    <source>
        <dbReference type="ARBA" id="ARBA00030169"/>
    </source>
</evidence>
<dbReference type="PANTHER" id="PTHR33254">
    <property type="entry name" value="4-HYDROXY-4-METHYL-2-OXOGLUTARATE ALDOLASE 3-RELATED"/>
    <property type="match status" value="1"/>
</dbReference>
<feature type="binding site" evidence="13">
    <location>
        <begin position="91"/>
        <end position="94"/>
    </location>
    <ligand>
        <name>substrate</name>
    </ligand>
</feature>
<organism evidence="14 15">
    <name type="scientific">Streptomyces antioxidans</name>
    <dbReference type="NCBI Taxonomy" id="1507734"/>
    <lineage>
        <taxon>Bacteria</taxon>
        <taxon>Bacillati</taxon>
        <taxon>Actinomycetota</taxon>
        <taxon>Actinomycetes</taxon>
        <taxon>Kitasatosporales</taxon>
        <taxon>Streptomycetaceae</taxon>
        <taxon>Streptomyces</taxon>
    </lineage>
</organism>
<evidence type="ECO:0000256" key="9">
    <source>
        <dbReference type="ARBA" id="ARBA00029596"/>
    </source>
</evidence>
<feature type="binding site" evidence="13">
    <location>
        <position position="114"/>
    </location>
    <ligand>
        <name>Mg(2+)</name>
        <dbReference type="ChEBI" id="CHEBI:18420"/>
    </ligand>
</feature>
<gene>
    <name evidence="14" type="ORF">VT50_0215410</name>
</gene>
<dbReference type="Gene3D" id="3.50.30.40">
    <property type="entry name" value="Ribonuclease E inhibitor RraA/RraA-like"/>
    <property type="match status" value="1"/>
</dbReference>
<comment type="cofactor">
    <cofactor evidence="2">
        <name>a divalent metal cation</name>
        <dbReference type="ChEBI" id="CHEBI:60240"/>
    </cofactor>
</comment>
<name>A0A1V4D5H3_9ACTN</name>
<dbReference type="CDD" id="cd16841">
    <property type="entry name" value="RraA_family"/>
    <property type="match status" value="1"/>
</dbReference>
<comment type="catalytic activity">
    <reaction evidence="1">
        <text>4-hydroxy-4-methyl-2-oxoglutarate = 2 pyruvate</text>
        <dbReference type="Rhea" id="RHEA:22748"/>
        <dbReference type="ChEBI" id="CHEBI:15361"/>
        <dbReference type="ChEBI" id="CHEBI:58276"/>
        <dbReference type="EC" id="4.1.3.17"/>
    </reaction>
</comment>
<comment type="subunit">
    <text evidence="4">Homotrimer.</text>
</comment>
<protein>
    <recommendedName>
        <fullName evidence="7">Putative 4-hydroxy-4-methyl-2-oxoglutarate aldolase</fullName>
        <ecNumber evidence="6">4.1.1.112</ecNumber>
        <ecNumber evidence="5">4.1.3.17</ecNumber>
    </recommendedName>
    <alternativeName>
        <fullName evidence="11">Oxaloacetate decarboxylase</fullName>
    </alternativeName>
    <alternativeName>
        <fullName evidence="9">Regulator of ribonuclease activity homolog</fullName>
    </alternativeName>
    <alternativeName>
        <fullName evidence="10">RraA-like protein</fullName>
    </alternativeName>
</protein>
<comment type="similarity">
    <text evidence="3">Belongs to the class II aldolase/RraA-like family.</text>
</comment>
<evidence type="ECO:0000256" key="4">
    <source>
        <dbReference type="ARBA" id="ARBA00011233"/>
    </source>
</evidence>
<keyword evidence="15" id="KW-1185">Reference proteome</keyword>
<evidence type="ECO:0000313" key="14">
    <source>
        <dbReference type="EMBL" id="OPF79646.1"/>
    </source>
</evidence>
<evidence type="ECO:0000256" key="5">
    <source>
        <dbReference type="ARBA" id="ARBA00012213"/>
    </source>
</evidence>
<dbReference type="OrthoDB" id="943692at2"/>
<keyword evidence="13" id="KW-0479">Metal-binding</keyword>
<proteinExistence type="inferred from homology"/>
<evidence type="ECO:0000256" key="13">
    <source>
        <dbReference type="PIRSR" id="PIRSR605493-1"/>
    </source>
</evidence>
<keyword evidence="14" id="KW-0808">Transferase</keyword>
<dbReference type="AlphaFoldDB" id="A0A1V4D5H3"/>
<dbReference type="InterPro" id="IPR036704">
    <property type="entry name" value="RraA/RraA-like_sf"/>
</dbReference>
<evidence type="ECO:0000256" key="2">
    <source>
        <dbReference type="ARBA" id="ARBA00001968"/>
    </source>
</evidence>
<evidence type="ECO:0000256" key="7">
    <source>
        <dbReference type="ARBA" id="ARBA00016549"/>
    </source>
</evidence>
<keyword evidence="14" id="KW-0489">Methyltransferase</keyword>
<evidence type="ECO:0000256" key="1">
    <source>
        <dbReference type="ARBA" id="ARBA00001342"/>
    </source>
</evidence>